<evidence type="ECO:0000313" key="3">
    <source>
        <dbReference type="EMBL" id="GLK63646.1"/>
    </source>
</evidence>
<evidence type="ECO:0000259" key="2">
    <source>
        <dbReference type="Pfam" id="PF14659"/>
    </source>
</evidence>
<dbReference type="Gene3D" id="1.10.150.130">
    <property type="match status" value="1"/>
</dbReference>
<dbReference type="SUPFAM" id="SSF56349">
    <property type="entry name" value="DNA breaking-rejoining enzymes"/>
    <property type="match status" value="1"/>
</dbReference>
<dbReference type="RefSeq" id="WP_271179388.1">
    <property type="nucleotide sequence ID" value="NZ_BSFH01000019.1"/>
</dbReference>
<dbReference type="InterPro" id="IPR010998">
    <property type="entry name" value="Integrase_recombinase_N"/>
</dbReference>
<protein>
    <recommendedName>
        <fullName evidence="2">Integrase SAM-like N-terminal domain-containing protein</fullName>
    </recommendedName>
</protein>
<sequence length="150" mass="17033">MARTEAMKYLSDVRLGADPAGERDRRKASPTMKEFGKRFLADHVALHCKASTYGEYERSINLFINPKFGSHRIIDITRADVVGLHQSMKHIPYQANRTLGVLSVMFTVAHTWGVCTDGPFRQTRLCGDRLCRPPRGQSRYRSGRRHGASR</sequence>
<reference evidence="3" key="2">
    <citation type="submission" date="2023-01" db="EMBL/GenBank/DDBJ databases">
        <authorList>
            <person name="Sun Q."/>
            <person name="Evtushenko L."/>
        </authorList>
    </citation>
    <scope>NUCLEOTIDE SEQUENCE</scope>
    <source>
        <strain evidence="3">VKM B-2222</strain>
    </source>
</reference>
<proteinExistence type="predicted"/>
<feature type="domain" description="Integrase SAM-like N-terminal" evidence="2">
    <location>
        <begin position="31"/>
        <end position="86"/>
    </location>
</feature>
<keyword evidence="4" id="KW-1185">Reference proteome</keyword>
<gene>
    <name evidence="3" type="ORF">GCM10017635_11160</name>
</gene>
<dbReference type="GO" id="GO:0015074">
    <property type="term" value="P:DNA integration"/>
    <property type="evidence" value="ECO:0007669"/>
    <property type="project" value="InterPro"/>
</dbReference>
<reference evidence="3" key="1">
    <citation type="journal article" date="2014" name="Int. J. Syst. Evol. Microbiol.">
        <title>Complete genome sequence of Corynebacterium casei LMG S-19264T (=DSM 44701T), isolated from a smear-ripened cheese.</title>
        <authorList>
            <consortium name="US DOE Joint Genome Institute (JGI-PGF)"/>
            <person name="Walter F."/>
            <person name="Albersmeier A."/>
            <person name="Kalinowski J."/>
            <person name="Ruckert C."/>
        </authorList>
    </citation>
    <scope>NUCLEOTIDE SEQUENCE</scope>
    <source>
        <strain evidence="3">VKM B-2222</strain>
    </source>
</reference>
<organism evidence="3 4">
    <name type="scientific">Paracoccus kondratievae</name>
    <dbReference type="NCBI Taxonomy" id="135740"/>
    <lineage>
        <taxon>Bacteria</taxon>
        <taxon>Pseudomonadati</taxon>
        <taxon>Pseudomonadota</taxon>
        <taxon>Alphaproteobacteria</taxon>
        <taxon>Rhodobacterales</taxon>
        <taxon>Paracoccaceae</taxon>
        <taxon>Paracoccus</taxon>
    </lineage>
</organism>
<evidence type="ECO:0000256" key="1">
    <source>
        <dbReference type="ARBA" id="ARBA00023125"/>
    </source>
</evidence>
<dbReference type="EMBL" id="BSFH01000019">
    <property type="protein sequence ID" value="GLK63646.1"/>
    <property type="molecule type" value="Genomic_DNA"/>
</dbReference>
<keyword evidence="1" id="KW-0238">DNA-binding</keyword>
<comment type="caution">
    <text evidence="3">The sequence shown here is derived from an EMBL/GenBank/DDBJ whole genome shotgun (WGS) entry which is preliminary data.</text>
</comment>
<dbReference type="GO" id="GO:0003677">
    <property type="term" value="F:DNA binding"/>
    <property type="evidence" value="ECO:0007669"/>
    <property type="project" value="UniProtKB-KW"/>
</dbReference>
<evidence type="ECO:0000313" key="4">
    <source>
        <dbReference type="Proteomes" id="UP001143349"/>
    </source>
</evidence>
<dbReference type="Proteomes" id="UP001143349">
    <property type="component" value="Unassembled WGS sequence"/>
</dbReference>
<name>A0AAD3RTC6_9RHOB</name>
<dbReference type="InterPro" id="IPR004107">
    <property type="entry name" value="Integrase_SAM-like_N"/>
</dbReference>
<accession>A0AAD3RTC6</accession>
<dbReference type="InterPro" id="IPR011010">
    <property type="entry name" value="DNA_brk_join_enz"/>
</dbReference>
<dbReference type="Pfam" id="PF14659">
    <property type="entry name" value="Phage_int_SAM_3"/>
    <property type="match status" value="1"/>
</dbReference>
<dbReference type="AlphaFoldDB" id="A0AAD3RTC6"/>